<dbReference type="Proteomes" id="UP000014480">
    <property type="component" value="Unassembled WGS sequence"/>
</dbReference>
<organism evidence="1 2">
    <name type="scientific">Colletotrichum orbiculare (strain 104-T / ATCC 96160 / CBS 514.97 / LARS 414 / MAFF 240422)</name>
    <name type="common">Cucumber anthracnose fungus</name>
    <name type="synonym">Colletotrichum lagenarium</name>
    <dbReference type="NCBI Taxonomy" id="1213857"/>
    <lineage>
        <taxon>Eukaryota</taxon>
        <taxon>Fungi</taxon>
        <taxon>Dikarya</taxon>
        <taxon>Ascomycota</taxon>
        <taxon>Pezizomycotina</taxon>
        <taxon>Sordariomycetes</taxon>
        <taxon>Hypocreomycetidae</taxon>
        <taxon>Glomerellales</taxon>
        <taxon>Glomerellaceae</taxon>
        <taxon>Colletotrichum</taxon>
        <taxon>Colletotrichum orbiculare species complex</taxon>
    </lineage>
</organism>
<evidence type="ECO:0000313" key="1">
    <source>
        <dbReference type="EMBL" id="TDZ20388.1"/>
    </source>
</evidence>
<comment type="caution">
    <text evidence="1">The sequence shown here is derived from an EMBL/GenBank/DDBJ whole genome shotgun (WGS) entry which is preliminary data.</text>
</comment>
<sequence>MTLSEPSERLQDTGSITVLVSSSSVPIRHRVPGEQASNRDKAVWFAMAGPGEKAAIGRIMFGIEACTPSPGSRLKRGSQGTFWGALIRDDVGT</sequence>
<reference evidence="2" key="1">
    <citation type="journal article" date="2013" name="New Phytol.">
        <title>Comparative genomic and transcriptomic analyses reveal the hemibiotrophic stage shift of Colletotrichum fungi.</title>
        <authorList>
            <person name="Gan P."/>
            <person name="Ikeda K."/>
            <person name="Irieda H."/>
            <person name="Narusaka M."/>
            <person name="O'Connell R.J."/>
            <person name="Narusaka Y."/>
            <person name="Takano Y."/>
            <person name="Kubo Y."/>
            <person name="Shirasu K."/>
        </authorList>
    </citation>
    <scope>NUCLEOTIDE SEQUENCE [LARGE SCALE GENOMIC DNA]</scope>
    <source>
        <strain evidence="2">104-T / ATCC 96160 / CBS 514.97 / LARS 414 / MAFF 240422</strain>
    </source>
</reference>
<dbReference type="AlphaFoldDB" id="A0A484FR51"/>
<gene>
    <name evidence="1" type="ORF">Cob_v006726</name>
</gene>
<name>A0A484FR51_COLOR</name>
<dbReference type="EMBL" id="AMCV02000017">
    <property type="protein sequence ID" value="TDZ20388.1"/>
    <property type="molecule type" value="Genomic_DNA"/>
</dbReference>
<proteinExistence type="predicted"/>
<evidence type="ECO:0000313" key="2">
    <source>
        <dbReference type="Proteomes" id="UP000014480"/>
    </source>
</evidence>
<keyword evidence="2" id="KW-1185">Reference proteome</keyword>
<protein>
    <submittedName>
        <fullName evidence="1">Uncharacterized protein</fullName>
    </submittedName>
</protein>
<reference evidence="2" key="2">
    <citation type="journal article" date="2019" name="Mol. Plant Microbe Interact.">
        <title>Genome sequence resources for four phytopathogenic fungi from the Colletotrichum orbiculare species complex.</title>
        <authorList>
            <person name="Gan P."/>
            <person name="Tsushima A."/>
            <person name="Narusaka M."/>
            <person name="Narusaka Y."/>
            <person name="Takano Y."/>
            <person name="Kubo Y."/>
            <person name="Shirasu K."/>
        </authorList>
    </citation>
    <scope>GENOME REANNOTATION</scope>
    <source>
        <strain evidence="2">104-T / ATCC 96160 / CBS 514.97 / LARS 414 / MAFF 240422</strain>
    </source>
</reference>
<accession>A0A484FR51</accession>